<dbReference type="Proteomes" id="UP001084650">
    <property type="component" value="Unassembled WGS sequence"/>
</dbReference>
<accession>A0ABT4HRP3</accession>
<name>A0ABT4HRP3_MYCIR</name>
<dbReference type="RefSeq" id="WP_268788056.1">
    <property type="nucleotide sequence ID" value="NZ_JAPQYE010000029.1"/>
</dbReference>
<evidence type="ECO:0000313" key="2">
    <source>
        <dbReference type="Proteomes" id="UP001084650"/>
    </source>
</evidence>
<comment type="caution">
    <text evidence="1">The sequence shown here is derived from an EMBL/GenBank/DDBJ whole genome shotgun (WGS) entry which is preliminary data.</text>
</comment>
<organism evidence="1 2">
    <name type="scientific">Mycolicibacterium iranicum</name>
    <name type="common">Mycobacterium iranicum</name>
    <dbReference type="NCBI Taxonomy" id="912594"/>
    <lineage>
        <taxon>Bacteria</taxon>
        <taxon>Bacillati</taxon>
        <taxon>Actinomycetota</taxon>
        <taxon>Actinomycetes</taxon>
        <taxon>Mycobacteriales</taxon>
        <taxon>Mycobacteriaceae</taxon>
        <taxon>Mycolicibacterium</taxon>
    </lineage>
</organism>
<dbReference type="EMBL" id="JAPQYE010000029">
    <property type="protein sequence ID" value="MCZ0732347.1"/>
    <property type="molecule type" value="Genomic_DNA"/>
</dbReference>
<protein>
    <submittedName>
        <fullName evidence="1">Uncharacterized protein</fullName>
    </submittedName>
</protein>
<gene>
    <name evidence="1" type="ORF">OY187_30295</name>
</gene>
<keyword evidence="2" id="KW-1185">Reference proteome</keyword>
<sequence length="49" mass="5595">MVEDQDDADGGDKLLDVLRREVWPLLSDHRPFTKAQREEALGYDPARGI</sequence>
<evidence type="ECO:0000313" key="1">
    <source>
        <dbReference type="EMBL" id="MCZ0732347.1"/>
    </source>
</evidence>
<reference evidence="1" key="1">
    <citation type="submission" date="2022-12" db="EMBL/GenBank/DDBJ databases">
        <title>Whole genome sequence of Mycolicibacterium iranicum strain SBH312.</title>
        <authorList>
            <person name="Jani J."/>
            <person name="Arifin Mustapha Z."/>
            <person name="Ahmed K."/>
            <person name="Kai Ling C."/>
        </authorList>
    </citation>
    <scope>NUCLEOTIDE SEQUENCE</scope>
    <source>
        <strain evidence="1">SBH312</strain>
    </source>
</reference>
<proteinExistence type="predicted"/>